<evidence type="ECO:0000313" key="1">
    <source>
        <dbReference type="Proteomes" id="UP000085678"/>
    </source>
</evidence>
<dbReference type="RefSeq" id="XP_013401101.1">
    <property type="nucleotide sequence ID" value="XM_013545647.1"/>
</dbReference>
<evidence type="ECO:0000313" key="2">
    <source>
        <dbReference type="RefSeq" id="XP_013401101.1"/>
    </source>
</evidence>
<keyword evidence="1" id="KW-1185">Reference proteome</keyword>
<protein>
    <submittedName>
        <fullName evidence="2">Uncharacterized protein LOC106166988</fullName>
    </submittedName>
</protein>
<proteinExistence type="predicted"/>
<dbReference type="AlphaFoldDB" id="A0A1S3IT41"/>
<sequence>MYKYEPSKHNFSPFLIHWRRRDRREPIKDATVAARSPVLLNDTMHLFLAIVLSASLAVAEGGYVSPRFIVRHRSSGRCYAYADWWSWGHHYEKFRADNCPNAAELEWHQKEGHWGYLKVVGTAGHCLNPFGGWAHPGDNTAIFPHPNCYNSALFAINQEKGFIKHSGGKYVHPYPYNGEMPSWHSDTMIHGGTFSNMQFDFLNRNLQKVQVIPNPSVAGDWVKISCWGHVGPGSLSYTFKAGYSKTESSTLTNSWEMTIEVAKKVITASVTYSGSYSTSYESQWTQEREITRTVTVTVAGTICLWQWQYVFEQFNDKYVFKPMIMQETRSDVKPTNIPRNTK</sequence>
<organism evidence="1 2">
    <name type="scientific">Lingula anatina</name>
    <name type="common">Brachiopod</name>
    <name type="synonym">Lingula unguis</name>
    <dbReference type="NCBI Taxonomy" id="7574"/>
    <lineage>
        <taxon>Eukaryota</taxon>
        <taxon>Metazoa</taxon>
        <taxon>Spiralia</taxon>
        <taxon>Lophotrochozoa</taxon>
        <taxon>Brachiopoda</taxon>
        <taxon>Linguliformea</taxon>
        <taxon>Lingulata</taxon>
        <taxon>Lingulida</taxon>
        <taxon>Linguloidea</taxon>
        <taxon>Lingulidae</taxon>
        <taxon>Lingula</taxon>
    </lineage>
</organism>
<gene>
    <name evidence="2" type="primary">LOC106166988</name>
</gene>
<dbReference type="Proteomes" id="UP000085678">
    <property type="component" value="Unplaced"/>
</dbReference>
<dbReference type="KEGG" id="lak:106166988"/>
<dbReference type="InParanoid" id="A0A1S3IT41"/>
<accession>A0A1S3IT41</accession>
<reference evidence="2" key="1">
    <citation type="submission" date="2025-08" db="UniProtKB">
        <authorList>
            <consortium name="RefSeq"/>
        </authorList>
    </citation>
    <scope>IDENTIFICATION</scope>
    <source>
        <tissue evidence="2">Gonads</tissue>
    </source>
</reference>
<name>A0A1S3IT41_LINAN</name>
<dbReference type="GeneID" id="106166988"/>
<dbReference type="OMA" id="IMQETRS"/>
<dbReference type="Gene3D" id="2.80.10.50">
    <property type="match status" value="1"/>
</dbReference>